<organism evidence="2 3">
    <name type="scientific">Fistulifera solaris</name>
    <name type="common">Oleaginous diatom</name>
    <dbReference type="NCBI Taxonomy" id="1519565"/>
    <lineage>
        <taxon>Eukaryota</taxon>
        <taxon>Sar</taxon>
        <taxon>Stramenopiles</taxon>
        <taxon>Ochrophyta</taxon>
        <taxon>Bacillariophyta</taxon>
        <taxon>Bacillariophyceae</taxon>
        <taxon>Bacillariophycidae</taxon>
        <taxon>Naviculales</taxon>
        <taxon>Naviculaceae</taxon>
        <taxon>Fistulifera</taxon>
    </lineage>
</organism>
<proteinExistence type="predicted"/>
<evidence type="ECO:0000313" key="3">
    <source>
        <dbReference type="Proteomes" id="UP000198406"/>
    </source>
</evidence>
<name>A0A1Z5K045_FISSO</name>
<feature type="signal peptide" evidence="1">
    <location>
        <begin position="1"/>
        <end position="16"/>
    </location>
</feature>
<dbReference type="OrthoDB" id="47649at2759"/>
<gene>
    <name evidence="2" type="ORF">FisN_19Hh266</name>
</gene>
<dbReference type="InParanoid" id="A0A1Z5K045"/>
<keyword evidence="3" id="KW-1185">Reference proteome</keyword>
<dbReference type="Pfam" id="PF03382">
    <property type="entry name" value="DUF285"/>
    <property type="match status" value="1"/>
</dbReference>
<reference evidence="2 3" key="1">
    <citation type="journal article" date="2015" name="Plant Cell">
        <title>Oil accumulation by the oleaginous diatom Fistulifera solaris as revealed by the genome and transcriptome.</title>
        <authorList>
            <person name="Tanaka T."/>
            <person name="Maeda Y."/>
            <person name="Veluchamy A."/>
            <person name="Tanaka M."/>
            <person name="Abida H."/>
            <person name="Marechal E."/>
            <person name="Bowler C."/>
            <person name="Muto M."/>
            <person name="Sunaga Y."/>
            <person name="Tanaka M."/>
            <person name="Yoshino T."/>
            <person name="Taniguchi T."/>
            <person name="Fukuda Y."/>
            <person name="Nemoto M."/>
            <person name="Matsumoto M."/>
            <person name="Wong P.S."/>
            <person name="Aburatani S."/>
            <person name="Fujibuchi W."/>
        </authorList>
    </citation>
    <scope>NUCLEOTIDE SEQUENCE [LARGE SCALE GENOMIC DNA]</scope>
    <source>
        <strain evidence="2 3">JPCC DA0580</strain>
    </source>
</reference>
<dbReference type="InterPro" id="IPR005046">
    <property type="entry name" value="DUF285"/>
</dbReference>
<dbReference type="Proteomes" id="UP000198406">
    <property type="component" value="Unassembled WGS sequence"/>
</dbReference>
<evidence type="ECO:0000256" key="1">
    <source>
        <dbReference type="SAM" id="SignalP"/>
    </source>
</evidence>
<evidence type="ECO:0008006" key="4">
    <source>
        <dbReference type="Google" id="ProtNLM"/>
    </source>
</evidence>
<comment type="caution">
    <text evidence="2">The sequence shown here is derived from an EMBL/GenBank/DDBJ whole genome shotgun (WGS) entry which is preliminary data.</text>
</comment>
<protein>
    <recommendedName>
        <fullName evidence="4">BspA family leucine-rich repeat surface protein</fullName>
    </recommendedName>
</protein>
<dbReference type="EMBL" id="BDSP01000137">
    <property type="protein sequence ID" value="GAX19680.1"/>
    <property type="molecule type" value="Genomic_DNA"/>
</dbReference>
<evidence type="ECO:0000313" key="2">
    <source>
        <dbReference type="EMBL" id="GAX19680.1"/>
    </source>
</evidence>
<accession>A0A1Z5K045</accession>
<keyword evidence="1" id="KW-0732">Signal</keyword>
<feature type="chain" id="PRO_5012238747" description="BspA family leucine-rich repeat surface protein" evidence="1">
    <location>
        <begin position="17"/>
        <end position="183"/>
    </location>
</feature>
<dbReference type="AlphaFoldDB" id="A0A1Z5K045"/>
<sequence length="183" mass="20421">MKSCVAVFLFAPAVLAQTAPSPVLTENGFDCFLTTPELRDAVDAYLDDPSQGTATAQKYGWPIGTWCVRNIADYSYLFDANRNPKSATFNEDLTGWVTTNARDMSFMFAGAAAFNGDVSKFQTGRVLNMPGMFEDAISFNRDVSQWDVFNVRDFERIFREAIAFTGDISSWDMRCAETNSTLF</sequence>